<proteinExistence type="predicted"/>
<feature type="transmembrane region" description="Helical" evidence="1">
    <location>
        <begin position="136"/>
        <end position="155"/>
    </location>
</feature>
<feature type="transmembrane region" description="Helical" evidence="1">
    <location>
        <begin position="228"/>
        <end position="248"/>
    </location>
</feature>
<keyword evidence="1" id="KW-0472">Membrane</keyword>
<organism evidence="2 3">
    <name type="scientific">Rhipicephalus microplus</name>
    <name type="common">Cattle tick</name>
    <name type="synonym">Boophilus microplus</name>
    <dbReference type="NCBI Taxonomy" id="6941"/>
    <lineage>
        <taxon>Eukaryota</taxon>
        <taxon>Metazoa</taxon>
        <taxon>Ecdysozoa</taxon>
        <taxon>Arthropoda</taxon>
        <taxon>Chelicerata</taxon>
        <taxon>Arachnida</taxon>
        <taxon>Acari</taxon>
        <taxon>Parasitiformes</taxon>
        <taxon>Ixodida</taxon>
        <taxon>Ixodoidea</taxon>
        <taxon>Ixodidae</taxon>
        <taxon>Rhipicephalinae</taxon>
        <taxon>Rhipicephalus</taxon>
        <taxon>Boophilus</taxon>
    </lineage>
</organism>
<dbReference type="AlphaFoldDB" id="A0A9J6E7F9"/>
<feature type="transmembrane region" description="Helical" evidence="1">
    <location>
        <begin position="175"/>
        <end position="194"/>
    </location>
</feature>
<gene>
    <name evidence="2" type="ORF">HPB51_006710</name>
</gene>
<sequence length="464" mass="51644">MQSTEGPSRTWAELCKHHRGPEERKSGKKGCRSVVTELECWLKGRGFGAGRGGRILLKEKLFASMSRTSLSSRREESSAVSVVCKSTDGWCPKGEGGLFYAGFRYIGLYSKTIGACFLGGLESSDWSKVYSLQRTWFTVFTLFCLFGSTAVGFTAVVEYEHCSRQLSDANRFHAMAYACYVSCVVLESVVNYTVSLVRAPRLRALIIQCAELEMCLRTPPGSKRRTKLYAVGVMAFYAVQITLCMSLAVATDCGASMLHDKASPLMTIYSRGLGTWYILVIVPQCMWPRLCMSYSFAVFRLHLRCIGQEIKECLRSTSMTPDQKAEVTEHCRVLLHRLKRCLQETGVILGPGLLFTYGYTAALFCAAIIYCLLPNVTPVNKVFFLGSGCMHFGSLLLPTALAHCFADDVSLLMNTLEREDYLFSINDYFKLNLRTFTSIIGAALMYTVFLVQTSRPPVEGGGQR</sequence>
<keyword evidence="1" id="KW-0812">Transmembrane</keyword>
<dbReference type="EMBL" id="JABSTU010000005">
    <property type="protein sequence ID" value="KAH8030278.1"/>
    <property type="molecule type" value="Genomic_DNA"/>
</dbReference>
<comment type="caution">
    <text evidence="2">The sequence shown here is derived from an EMBL/GenBank/DDBJ whole genome shotgun (WGS) entry which is preliminary data.</text>
</comment>
<feature type="transmembrane region" description="Helical" evidence="1">
    <location>
        <begin position="347"/>
        <end position="370"/>
    </location>
</feature>
<evidence type="ECO:0000256" key="1">
    <source>
        <dbReference type="SAM" id="Phobius"/>
    </source>
</evidence>
<accession>A0A9J6E7F9</accession>
<name>A0A9J6E7F9_RHIMP</name>
<keyword evidence="3" id="KW-1185">Reference proteome</keyword>
<feature type="transmembrane region" description="Helical" evidence="1">
    <location>
        <begin position="382"/>
        <end position="406"/>
    </location>
</feature>
<reference evidence="2" key="2">
    <citation type="submission" date="2021-09" db="EMBL/GenBank/DDBJ databases">
        <authorList>
            <person name="Jia N."/>
            <person name="Wang J."/>
            <person name="Shi W."/>
            <person name="Du L."/>
            <person name="Sun Y."/>
            <person name="Zhan W."/>
            <person name="Jiang J."/>
            <person name="Wang Q."/>
            <person name="Zhang B."/>
            <person name="Ji P."/>
            <person name="Sakyi L.B."/>
            <person name="Cui X."/>
            <person name="Yuan T."/>
            <person name="Jiang B."/>
            <person name="Yang W."/>
            <person name="Lam T.T.-Y."/>
            <person name="Chang Q."/>
            <person name="Ding S."/>
            <person name="Wang X."/>
            <person name="Zhu J."/>
            <person name="Ruan X."/>
            <person name="Zhao L."/>
            <person name="Wei J."/>
            <person name="Que T."/>
            <person name="Du C."/>
            <person name="Cheng J."/>
            <person name="Dai P."/>
            <person name="Han X."/>
            <person name="Huang E."/>
            <person name="Gao Y."/>
            <person name="Liu J."/>
            <person name="Shao H."/>
            <person name="Ye R."/>
            <person name="Li L."/>
            <person name="Wei W."/>
            <person name="Wang X."/>
            <person name="Wang C."/>
            <person name="Huo Q."/>
            <person name="Li W."/>
            <person name="Guo W."/>
            <person name="Chen H."/>
            <person name="Chen S."/>
            <person name="Zhou L."/>
            <person name="Zhou L."/>
            <person name="Ni X."/>
            <person name="Tian J."/>
            <person name="Zhou Y."/>
            <person name="Sheng Y."/>
            <person name="Liu T."/>
            <person name="Pan Y."/>
            <person name="Xia L."/>
            <person name="Li J."/>
            <person name="Zhao F."/>
            <person name="Cao W."/>
        </authorList>
    </citation>
    <scope>NUCLEOTIDE SEQUENCE</scope>
    <source>
        <strain evidence="2">Rmic-2018</strain>
        <tissue evidence="2">Larvae</tissue>
    </source>
</reference>
<evidence type="ECO:0000313" key="2">
    <source>
        <dbReference type="EMBL" id="KAH8030278.1"/>
    </source>
</evidence>
<protein>
    <submittedName>
        <fullName evidence="2">Uncharacterized protein</fullName>
    </submittedName>
</protein>
<dbReference type="VEuPathDB" id="VectorBase:LOC119165165"/>
<keyword evidence="1" id="KW-1133">Transmembrane helix</keyword>
<feature type="transmembrane region" description="Helical" evidence="1">
    <location>
        <begin position="268"/>
        <end position="287"/>
    </location>
</feature>
<evidence type="ECO:0000313" key="3">
    <source>
        <dbReference type="Proteomes" id="UP000821866"/>
    </source>
</evidence>
<feature type="transmembrane region" description="Helical" evidence="1">
    <location>
        <begin position="431"/>
        <end position="451"/>
    </location>
</feature>
<reference evidence="2" key="1">
    <citation type="journal article" date="2020" name="Cell">
        <title>Large-Scale Comparative Analyses of Tick Genomes Elucidate Their Genetic Diversity and Vector Capacities.</title>
        <authorList>
            <consortium name="Tick Genome and Microbiome Consortium (TIGMIC)"/>
            <person name="Jia N."/>
            <person name="Wang J."/>
            <person name="Shi W."/>
            <person name="Du L."/>
            <person name="Sun Y."/>
            <person name="Zhan W."/>
            <person name="Jiang J.F."/>
            <person name="Wang Q."/>
            <person name="Zhang B."/>
            <person name="Ji P."/>
            <person name="Bell-Sakyi L."/>
            <person name="Cui X.M."/>
            <person name="Yuan T.T."/>
            <person name="Jiang B.G."/>
            <person name="Yang W.F."/>
            <person name="Lam T.T."/>
            <person name="Chang Q.C."/>
            <person name="Ding S.J."/>
            <person name="Wang X.J."/>
            <person name="Zhu J.G."/>
            <person name="Ruan X.D."/>
            <person name="Zhao L."/>
            <person name="Wei J.T."/>
            <person name="Ye R.Z."/>
            <person name="Que T.C."/>
            <person name="Du C.H."/>
            <person name="Zhou Y.H."/>
            <person name="Cheng J.X."/>
            <person name="Dai P.F."/>
            <person name="Guo W.B."/>
            <person name="Han X.H."/>
            <person name="Huang E.J."/>
            <person name="Li L.F."/>
            <person name="Wei W."/>
            <person name="Gao Y.C."/>
            <person name="Liu J.Z."/>
            <person name="Shao H.Z."/>
            <person name="Wang X."/>
            <person name="Wang C.C."/>
            <person name="Yang T.C."/>
            <person name="Huo Q.B."/>
            <person name="Li W."/>
            <person name="Chen H.Y."/>
            <person name="Chen S.E."/>
            <person name="Zhou L.G."/>
            <person name="Ni X.B."/>
            <person name="Tian J.H."/>
            <person name="Sheng Y."/>
            <person name="Liu T."/>
            <person name="Pan Y.S."/>
            <person name="Xia L.Y."/>
            <person name="Li J."/>
            <person name="Zhao F."/>
            <person name="Cao W.C."/>
        </authorList>
    </citation>
    <scope>NUCLEOTIDE SEQUENCE</scope>
    <source>
        <strain evidence="2">Rmic-2018</strain>
    </source>
</reference>
<dbReference type="Proteomes" id="UP000821866">
    <property type="component" value="Chromosome 3"/>
</dbReference>